<name>A0A1R3KBA5_9ROSI</name>
<reference evidence="2" key="1">
    <citation type="submission" date="2013-09" db="EMBL/GenBank/DDBJ databases">
        <title>Corchorus olitorius genome sequencing.</title>
        <authorList>
            <person name="Alam M."/>
            <person name="Haque M.S."/>
            <person name="Islam M.S."/>
            <person name="Emdad E.M."/>
            <person name="Islam M.M."/>
            <person name="Ahmed B."/>
            <person name="Halim A."/>
            <person name="Hossen Q.M.M."/>
            <person name="Hossain M.Z."/>
            <person name="Ahmed R."/>
            <person name="Khan M.M."/>
            <person name="Islam R."/>
            <person name="Rashid M.M."/>
            <person name="Khan S.A."/>
            <person name="Rahman M.S."/>
            <person name="Alam M."/>
            <person name="Yahiya A.S."/>
            <person name="Khan M.S."/>
            <person name="Azam M.S."/>
            <person name="Haque T."/>
            <person name="Lashkar M.Z.H."/>
            <person name="Akhand A.I."/>
            <person name="Morshed G."/>
            <person name="Roy S."/>
            <person name="Uddin K.S."/>
            <person name="Rabeya T."/>
            <person name="Hossain A.S."/>
            <person name="Chowdhury A."/>
            <person name="Snigdha A.R."/>
            <person name="Mortoza M.S."/>
            <person name="Matin S.A."/>
            <person name="Hoque S.M.E."/>
            <person name="Islam M.K."/>
            <person name="Roy D.K."/>
            <person name="Haider R."/>
            <person name="Moosa M.M."/>
            <person name="Elias S.M."/>
            <person name="Hasan A.M."/>
            <person name="Jahan S."/>
            <person name="Shafiuddin M."/>
            <person name="Mahmood N."/>
            <person name="Shommy N.S."/>
        </authorList>
    </citation>
    <scope>NUCLEOTIDE SEQUENCE [LARGE SCALE GENOMIC DNA]</scope>
    <source>
        <strain evidence="2">cv. O-4</strain>
    </source>
</reference>
<dbReference type="AlphaFoldDB" id="A0A1R3KBA5"/>
<sequence>MSVLRPDENSTNAEDIIFLYRAPLRTASRYLRIS</sequence>
<dbReference type="Proteomes" id="UP000187203">
    <property type="component" value="Unassembled WGS sequence"/>
</dbReference>
<organism evidence="1 2">
    <name type="scientific">Corchorus olitorius</name>
    <dbReference type="NCBI Taxonomy" id="93759"/>
    <lineage>
        <taxon>Eukaryota</taxon>
        <taxon>Viridiplantae</taxon>
        <taxon>Streptophyta</taxon>
        <taxon>Embryophyta</taxon>
        <taxon>Tracheophyta</taxon>
        <taxon>Spermatophyta</taxon>
        <taxon>Magnoliopsida</taxon>
        <taxon>eudicotyledons</taxon>
        <taxon>Gunneridae</taxon>
        <taxon>Pentapetalae</taxon>
        <taxon>rosids</taxon>
        <taxon>malvids</taxon>
        <taxon>Malvales</taxon>
        <taxon>Malvaceae</taxon>
        <taxon>Grewioideae</taxon>
        <taxon>Apeibeae</taxon>
        <taxon>Corchorus</taxon>
    </lineage>
</organism>
<proteinExistence type="predicted"/>
<evidence type="ECO:0000313" key="1">
    <source>
        <dbReference type="EMBL" id="OMP04371.1"/>
    </source>
</evidence>
<protein>
    <submittedName>
        <fullName evidence="1">Uncharacterized protein</fullName>
    </submittedName>
</protein>
<accession>A0A1R3KBA5</accession>
<dbReference type="EMBL" id="AWUE01014262">
    <property type="protein sequence ID" value="OMP04371.1"/>
    <property type="molecule type" value="Genomic_DNA"/>
</dbReference>
<evidence type="ECO:0000313" key="2">
    <source>
        <dbReference type="Proteomes" id="UP000187203"/>
    </source>
</evidence>
<comment type="caution">
    <text evidence="1">The sequence shown here is derived from an EMBL/GenBank/DDBJ whole genome shotgun (WGS) entry which is preliminary data.</text>
</comment>
<keyword evidence="2" id="KW-1185">Reference proteome</keyword>
<gene>
    <name evidence="1" type="ORF">COLO4_09680</name>
</gene>